<keyword evidence="3" id="KW-0488">Methylation</keyword>
<dbReference type="SMART" id="SM00937">
    <property type="entry name" value="PCRF"/>
    <property type="match status" value="1"/>
</dbReference>
<evidence type="ECO:0000259" key="5">
    <source>
        <dbReference type="SMART" id="SM00937"/>
    </source>
</evidence>
<dbReference type="SUPFAM" id="SSF75620">
    <property type="entry name" value="Release factor"/>
    <property type="match status" value="1"/>
</dbReference>
<dbReference type="PANTHER" id="PTHR43804">
    <property type="entry name" value="LD18447P"/>
    <property type="match status" value="1"/>
</dbReference>
<dbReference type="Proteomes" id="UP000178377">
    <property type="component" value="Unassembled WGS sequence"/>
</dbReference>
<name>A0A1F5PFJ2_9BACT</name>
<dbReference type="FunFam" id="3.30.70.1660:FF:000002">
    <property type="entry name" value="Peptide chain release factor 1"/>
    <property type="match status" value="1"/>
</dbReference>
<dbReference type="GO" id="GO:0003747">
    <property type="term" value="F:translation release factor activity"/>
    <property type="evidence" value="ECO:0007669"/>
    <property type="project" value="InterPro"/>
</dbReference>
<keyword evidence="4" id="KW-0648">Protein biosynthesis</keyword>
<dbReference type="InterPro" id="IPR000352">
    <property type="entry name" value="Pep_chain_release_fac_I"/>
</dbReference>
<protein>
    <submittedName>
        <fullName evidence="6">Peptide chain release factor 1</fullName>
    </submittedName>
</protein>
<dbReference type="NCBIfam" id="NF001859">
    <property type="entry name" value="PRK00591.1"/>
    <property type="match status" value="1"/>
</dbReference>
<dbReference type="GO" id="GO:0005737">
    <property type="term" value="C:cytoplasm"/>
    <property type="evidence" value="ECO:0007669"/>
    <property type="project" value="UniProtKB-ARBA"/>
</dbReference>
<dbReference type="Gene3D" id="6.10.140.1950">
    <property type="match status" value="1"/>
</dbReference>
<comment type="caution">
    <text evidence="6">The sequence shown here is derived from an EMBL/GenBank/DDBJ whole genome shotgun (WGS) entry which is preliminary data.</text>
</comment>
<dbReference type="InterPro" id="IPR050057">
    <property type="entry name" value="Prokaryotic/Mito_RF"/>
</dbReference>
<dbReference type="InterPro" id="IPR005139">
    <property type="entry name" value="PCRF"/>
</dbReference>
<dbReference type="PANTHER" id="PTHR43804:SF7">
    <property type="entry name" value="LD18447P"/>
    <property type="match status" value="1"/>
</dbReference>
<evidence type="ECO:0000256" key="2">
    <source>
        <dbReference type="ARBA" id="ARBA00010835"/>
    </source>
</evidence>
<reference evidence="6 7" key="1">
    <citation type="journal article" date="2016" name="Nat. Commun.">
        <title>Thousands of microbial genomes shed light on interconnected biogeochemical processes in an aquifer system.</title>
        <authorList>
            <person name="Anantharaman K."/>
            <person name="Brown C.T."/>
            <person name="Hug L.A."/>
            <person name="Sharon I."/>
            <person name="Castelle C.J."/>
            <person name="Probst A.J."/>
            <person name="Thomas B.C."/>
            <person name="Singh A."/>
            <person name="Wilkins M.J."/>
            <person name="Karaoz U."/>
            <person name="Brodie E.L."/>
            <person name="Williams K.H."/>
            <person name="Hubbard S.S."/>
            <person name="Banfield J.F."/>
        </authorList>
    </citation>
    <scope>NUCLEOTIDE SEQUENCE [LARGE SCALE GENOMIC DNA]</scope>
</reference>
<dbReference type="Pfam" id="PF00472">
    <property type="entry name" value="RF-1"/>
    <property type="match status" value="1"/>
</dbReference>
<dbReference type="Gene3D" id="3.30.160.20">
    <property type="match status" value="1"/>
</dbReference>
<feature type="domain" description="Peptide chain release factor" evidence="5">
    <location>
        <begin position="64"/>
        <end position="170"/>
    </location>
</feature>
<gene>
    <name evidence="6" type="ORF">A2722_02390</name>
</gene>
<dbReference type="EMBL" id="MFEO01000030">
    <property type="protein sequence ID" value="OGE88729.1"/>
    <property type="molecule type" value="Genomic_DNA"/>
</dbReference>
<dbReference type="Pfam" id="PF03462">
    <property type="entry name" value="PCRF"/>
    <property type="match status" value="1"/>
</dbReference>
<dbReference type="AlphaFoldDB" id="A0A1F5PFJ2"/>
<evidence type="ECO:0000256" key="3">
    <source>
        <dbReference type="ARBA" id="ARBA00022481"/>
    </source>
</evidence>
<evidence type="ECO:0000256" key="1">
    <source>
        <dbReference type="ARBA" id="ARBA00002986"/>
    </source>
</evidence>
<dbReference type="STRING" id="1817828.A2722_02390"/>
<dbReference type="Gene3D" id="3.30.70.1660">
    <property type="match status" value="2"/>
</dbReference>
<accession>A0A1F5PFJ2</accession>
<comment type="function">
    <text evidence="1">Peptide chain release factor 1 directs the termination of translation in response to the peptide chain termination codons UAG and UAA.</text>
</comment>
<proteinExistence type="inferred from homology"/>
<sequence>MEEEYKKFLEKYESVSSRLSQSTSPEELKVLGRELAQMNPIKNKIEKWNNLKSDLQIAHDIWTASGDDADRKQYEELLKETEARRSEIEELMLEHDPLDEKDVIMEIRAAAGGDESGLFASELYRMYSKYSEDRTWKVHVIDASRSDIGGFKEIIFEVVGTGVYGFLKFESGVHRVQRVPSTEKSGRVHTSTVTVAVLPKIEESEFKIAPSDIKVETSTSRGAGGQSVNTTYSAIKITHLPTGITAQSQDERSQLQNRAKAMQVLAARVFAHYEEKKRKAMTLKRRAQIGSGDRSEKIRTYNFPQDRVTDHRINENFKQIALILEGKLDPIIEALLQAQRELLKKEKSL</sequence>
<evidence type="ECO:0000313" key="7">
    <source>
        <dbReference type="Proteomes" id="UP000178377"/>
    </source>
</evidence>
<evidence type="ECO:0000256" key="4">
    <source>
        <dbReference type="ARBA" id="ARBA00022917"/>
    </source>
</evidence>
<comment type="similarity">
    <text evidence="2">Belongs to the prokaryotic/mitochondrial release factor family.</text>
</comment>
<dbReference type="FunFam" id="3.30.160.20:FF:000004">
    <property type="entry name" value="Peptide chain release factor 1"/>
    <property type="match status" value="1"/>
</dbReference>
<evidence type="ECO:0000313" key="6">
    <source>
        <dbReference type="EMBL" id="OGE88729.1"/>
    </source>
</evidence>
<organism evidence="6 7">
    <name type="scientific">Candidatus Doudnabacteria bacterium RIFCSPHIGHO2_01_FULL_50_11</name>
    <dbReference type="NCBI Taxonomy" id="1817828"/>
    <lineage>
        <taxon>Bacteria</taxon>
        <taxon>Candidatus Doudnaibacteriota</taxon>
    </lineage>
</organism>
<dbReference type="InterPro" id="IPR045853">
    <property type="entry name" value="Pep_chain_release_fac_I_sf"/>
</dbReference>